<dbReference type="Pfam" id="PF00583">
    <property type="entry name" value="Acetyltransf_1"/>
    <property type="match status" value="1"/>
</dbReference>
<evidence type="ECO:0000313" key="4">
    <source>
        <dbReference type="EMBL" id="WMW78062.1"/>
    </source>
</evidence>
<gene>
    <name evidence="4" type="ORF">RF683_01060</name>
</gene>
<dbReference type="PANTHER" id="PTHR43420:SF47">
    <property type="entry name" value="N-ACETYLTRANSFERASE DOMAIN-CONTAINING PROTEIN"/>
    <property type="match status" value="1"/>
</dbReference>
<dbReference type="SUPFAM" id="SSF55729">
    <property type="entry name" value="Acyl-CoA N-acyltransferases (Nat)"/>
    <property type="match status" value="1"/>
</dbReference>
<keyword evidence="2" id="KW-0012">Acyltransferase</keyword>
<protein>
    <submittedName>
        <fullName evidence="4">GNAT family N-acetyltransferase</fullName>
    </submittedName>
</protein>
<feature type="domain" description="N-acetyltransferase" evidence="3">
    <location>
        <begin position="1"/>
        <end position="142"/>
    </location>
</feature>
<reference evidence="4" key="1">
    <citation type="submission" date="2023-09" db="EMBL/GenBank/DDBJ databases">
        <title>Flavobacterium sp. 20NA77.7 isolated from freshwater.</title>
        <authorList>
            <person name="Le V."/>
            <person name="Ko S.-R."/>
            <person name="Ahn C.-Y."/>
            <person name="Oh H.-M."/>
        </authorList>
    </citation>
    <scope>NUCLEOTIDE SEQUENCE</scope>
    <source>
        <strain evidence="4">20NA77.7</strain>
    </source>
</reference>
<dbReference type="InterPro" id="IPR016181">
    <property type="entry name" value="Acyl_CoA_acyltransferase"/>
</dbReference>
<dbReference type="RefSeq" id="WP_309532387.1">
    <property type="nucleotide sequence ID" value="NZ_CP133721.1"/>
</dbReference>
<dbReference type="PROSITE" id="PS51186">
    <property type="entry name" value="GNAT"/>
    <property type="match status" value="1"/>
</dbReference>
<evidence type="ECO:0000256" key="1">
    <source>
        <dbReference type="ARBA" id="ARBA00022679"/>
    </source>
</evidence>
<evidence type="ECO:0000259" key="3">
    <source>
        <dbReference type="PROSITE" id="PS51186"/>
    </source>
</evidence>
<dbReference type="Proteomes" id="UP001180481">
    <property type="component" value="Chromosome"/>
</dbReference>
<accession>A0ABY9RA00</accession>
<evidence type="ECO:0000256" key="2">
    <source>
        <dbReference type="ARBA" id="ARBA00023315"/>
    </source>
</evidence>
<proteinExistence type="predicted"/>
<dbReference type="Gene3D" id="3.40.630.30">
    <property type="match status" value="1"/>
</dbReference>
<organism evidence="4 5">
    <name type="scientific">Flavobacterium nakdongensis</name>
    <dbReference type="NCBI Taxonomy" id="3073563"/>
    <lineage>
        <taxon>Bacteria</taxon>
        <taxon>Pseudomonadati</taxon>
        <taxon>Bacteroidota</taxon>
        <taxon>Flavobacteriia</taxon>
        <taxon>Flavobacteriales</taxon>
        <taxon>Flavobacteriaceae</taxon>
        <taxon>Flavobacterium</taxon>
    </lineage>
</organism>
<dbReference type="PANTHER" id="PTHR43420">
    <property type="entry name" value="ACETYLTRANSFERASE"/>
    <property type="match status" value="1"/>
</dbReference>
<name>A0ABY9RA00_9FLAO</name>
<evidence type="ECO:0000313" key="5">
    <source>
        <dbReference type="Proteomes" id="UP001180481"/>
    </source>
</evidence>
<dbReference type="InterPro" id="IPR000182">
    <property type="entry name" value="GNAT_dom"/>
</dbReference>
<keyword evidence="5" id="KW-1185">Reference proteome</keyword>
<dbReference type="CDD" id="cd04301">
    <property type="entry name" value="NAT_SF"/>
    <property type="match status" value="1"/>
</dbReference>
<dbReference type="EMBL" id="CP133721">
    <property type="protein sequence ID" value="WMW78062.1"/>
    <property type="molecule type" value="Genomic_DNA"/>
</dbReference>
<keyword evidence="1" id="KW-0808">Transferase</keyword>
<dbReference type="InterPro" id="IPR050680">
    <property type="entry name" value="YpeA/RimI_acetyltransf"/>
</dbReference>
<sequence length="142" mass="16341">MNVLRCTSFEDLASNYLVIKQLYDATFTYEKYCSFLPEMISNGYSQVALYDKEKLIAVSGYWINTKLYTGKYLEIDNFIVDNAHQSKGIGKLLIAEIEKIAQQNKAKAIVLDAFTTNFGAHKFYFNQGYVPKGFHFVKFINE</sequence>